<evidence type="ECO:0000256" key="1">
    <source>
        <dbReference type="ARBA" id="ARBA00000085"/>
    </source>
</evidence>
<feature type="domain" description="PAC" evidence="8">
    <location>
        <begin position="361"/>
        <end position="413"/>
    </location>
</feature>
<dbReference type="Gene3D" id="3.30.565.10">
    <property type="entry name" value="Histidine kinase-like ATPase, C-terminal domain"/>
    <property type="match status" value="1"/>
</dbReference>
<dbReference type="Gene3D" id="3.30.450.40">
    <property type="match status" value="1"/>
</dbReference>
<feature type="domain" description="PAS" evidence="7">
    <location>
        <begin position="175"/>
        <end position="245"/>
    </location>
</feature>
<dbReference type="InterPro" id="IPR004358">
    <property type="entry name" value="Sig_transdc_His_kin-like_C"/>
</dbReference>
<dbReference type="InterPro" id="IPR001610">
    <property type="entry name" value="PAC"/>
</dbReference>
<gene>
    <name evidence="9" type="ORF">SAMN04515672_3851</name>
</gene>
<keyword evidence="5" id="KW-0418">Kinase</keyword>
<dbReference type="PANTHER" id="PTHR43304">
    <property type="entry name" value="PHYTOCHROME-LIKE PROTEIN CPH1"/>
    <property type="match status" value="1"/>
</dbReference>
<dbReference type="STRING" id="1095776.SAMN04515672_3851"/>
<dbReference type="SMART" id="SM00387">
    <property type="entry name" value="HATPase_c"/>
    <property type="match status" value="1"/>
</dbReference>
<dbReference type="RefSeq" id="WP_090310679.1">
    <property type="nucleotide sequence ID" value="NZ_FNFE01000006.1"/>
</dbReference>
<reference evidence="10" key="1">
    <citation type="submission" date="2016-10" db="EMBL/GenBank/DDBJ databases">
        <authorList>
            <person name="Varghese N."/>
            <person name="Submissions S."/>
        </authorList>
    </citation>
    <scope>NUCLEOTIDE SEQUENCE [LARGE SCALE GENOMIC DNA]</scope>
    <source>
        <strain evidence="10">B4,CECT 8067,JCM 17497</strain>
    </source>
</reference>
<dbReference type="Pfam" id="PF02518">
    <property type="entry name" value="HATPase_c"/>
    <property type="match status" value="1"/>
</dbReference>
<dbReference type="Pfam" id="PF01590">
    <property type="entry name" value="GAF"/>
    <property type="match status" value="1"/>
</dbReference>
<feature type="domain" description="PAC" evidence="8">
    <location>
        <begin position="624"/>
        <end position="676"/>
    </location>
</feature>
<dbReference type="InterPro" id="IPR029016">
    <property type="entry name" value="GAF-like_dom_sf"/>
</dbReference>
<dbReference type="InterPro" id="IPR013656">
    <property type="entry name" value="PAS_4"/>
</dbReference>
<dbReference type="SMART" id="SM00388">
    <property type="entry name" value="HisKA"/>
    <property type="match status" value="1"/>
</dbReference>
<dbReference type="Gene3D" id="1.10.287.130">
    <property type="match status" value="1"/>
</dbReference>
<evidence type="ECO:0000256" key="5">
    <source>
        <dbReference type="ARBA" id="ARBA00022777"/>
    </source>
</evidence>
<dbReference type="Pfam" id="PF08447">
    <property type="entry name" value="PAS_3"/>
    <property type="match status" value="1"/>
</dbReference>
<evidence type="ECO:0000313" key="9">
    <source>
        <dbReference type="EMBL" id="SDK73715.1"/>
    </source>
</evidence>
<feature type="domain" description="PAC" evidence="8">
    <location>
        <begin position="491"/>
        <end position="543"/>
    </location>
</feature>
<dbReference type="SUPFAM" id="SSF47384">
    <property type="entry name" value="Homodimeric domain of signal transducing histidine kinase"/>
    <property type="match status" value="1"/>
</dbReference>
<dbReference type="PROSITE" id="PS50109">
    <property type="entry name" value="HIS_KIN"/>
    <property type="match status" value="1"/>
</dbReference>
<dbReference type="InterPro" id="IPR013655">
    <property type="entry name" value="PAS_fold_3"/>
</dbReference>
<evidence type="ECO:0000256" key="4">
    <source>
        <dbReference type="ARBA" id="ARBA00022679"/>
    </source>
</evidence>
<dbReference type="NCBIfam" id="TIGR00229">
    <property type="entry name" value="sensory_box"/>
    <property type="match status" value="3"/>
</dbReference>
<evidence type="ECO:0000259" key="6">
    <source>
        <dbReference type="PROSITE" id="PS50109"/>
    </source>
</evidence>
<dbReference type="GO" id="GO:0000155">
    <property type="term" value="F:phosphorelay sensor kinase activity"/>
    <property type="evidence" value="ECO:0007669"/>
    <property type="project" value="InterPro"/>
</dbReference>
<comment type="catalytic activity">
    <reaction evidence="1">
        <text>ATP + protein L-histidine = ADP + protein N-phospho-L-histidine.</text>
        <dbReference type="EC" id="2.7.13.3"/>
    </reaction>
</comment>
<dbReference type="InterPro" id="IPR003661">
    <property type="entry name" value="HisK_dim/P_dom"/>
</dbReference>
<dbReference type="InterPro" id="IPR036097">
    <property type="entry name" value="HisK_dim/P_sf"/>
</dbReference>
<dbReference type="InterPro" id="IPR052162">
    <property type="entry name" value="Sensor_kinase/Photoreceptor"/>
</dbReference>
<dbReference type="Proteomes" id="UP000198882">
    <property type="component" value="Unassembled WGS sequence"/>
</dbReference>
<dbReference type="InterPro" id="IPR000014">
    <property type="entry name" value="PAS"/>
</dbReference>
<dbReference type="CDD" id="cd00130">
    <property type="entry name" value="PAS"/>
    <property type="match status" value="2"/>
</dbReference>
<dbReference type="SMART" id="SM00065">
    <property type="entry name" value="GAF"/>
    <property type="match status" value="1"/>
</dbReference>
<dbReference type="PRINTS" id="PR00344">
    <property type="entry name" value="BCTRLSENSOR"/>
</dbReference>
<dbReference type="EMBL" id="FNFE01000006">
    <property type="protein sequence ID" value="SDK73715.1"/>
    <property type="molecule type" value="Genomic_DNA"/>
</dbReference>
<feature type="domain" description="PAS" evidence="7">
    <location>
        <begin position="544"/>
        <end position="585"/>
    </location>
</feature>
<accession>A0A1G9ECF5</accession>
<feature type="domain" description="Histidine kinase" evidence="6">
    <location>
        <begin position="694"/>
        <end position="907"/>
    </location>
</feature>
<dbReference type="SMART" id="SM00091">
    <property type="entry name" value="PAS"/>
    <property type="match status" value="4"/>
</dbReference>
<dbReference type="InterPro" id="IPR035965">
    <property type="entry name" value="PAS-like_dom_sf"/>
</dbReference>
<protein>
    <recommendedName>
        <fullName evidence="2">histidine kinase</fullName>
        <ecNumber evidence="2">2.7.13.3</ecNumber>
    </recommendedName>
</protein>
<dbReference type="OrthoDB" id="106630at2157"/>
<dbReference type="InterPro" id="IPR036890">
    <property type="entry name" value="HATPase_C_sf"/>
</dbReference>
<dbReference type="SUPFAM" id="SSF55781">
    <property type="entry name" value="GAF domain-like"/>
    <property type="match status" value="1"/>
</dbReference>
<evidence type="ECO:0000256" key="2">
    <source>
        <dbReference type="ARBA" id="ARBA00012438"/>
    </source>
</evidence>
<evidence type="ECO:0000259" key="7">
    <source>
        <dbReference type="PROSITE" id="PS50112"/>
    </source>
</evidence>
<dbReference type="InterPro" id="IPR003594">
    <property type="entry name" value="HATPase_dom"/>
</dbReference>
<dbReference type="CDD" id="cd00082">
    <property type="entry name" value="HisKA"/>
    <property type="match status" value="1"/>
</dbReference>
<keyword evidence="10" id="KW-1185">Reference proteome</keyword>
<keyword evidence="4" id="KW-0808">Transferase</keyword>
<dbReference type="SUPFAM" id="SSF55785">
    <property type="entry name" value="PYP-like sensor domain (PAS domain)"/>
    <property type="match status" value="4"/>
</dbReference>
<dbReference type="InterPro" id="IPR005467">
    <property type="entry name" value="His_kinase_dom"/>
</dbReference>
<dbReference type="SMART" id="SM00086">
    <property type="entry name" value="PAC"/>
    <property type="match status" value="2"/>
</dbReference>
<name>A0A1G9ECF5_9EURY</name>
<dbReference type="Gene3D" id="3.30.450.20">
    <property type="entry name" value="PAS domain"/>
    <property type="match status" value="4"/>
</dbReference>
<organism evidence="9 10">
    <name type="scientific">Natronorubrum texcoconense</name>
    <dbReference type="NCBI Taxonomy" id="1095776"/>
    <lineage>
        <taxon>Archaea</taxon>
        <taxon>Methanobacteriati</taxon>
        <taxon>Methanobacteriota</taxon>
        <taxon>Stenosarchaea group</taxon>
        <taxon>Halobacteria</taxon>
        <taxon>Halobacteriales</taxon>
        <taxon>Natrialbaceae</taxon>
        <taxon>Natronorubrum</taxon>
    </lineage>
</organism>
<dbReference type="InterPro" id="IPR000700">
    <property type="entry name" value="PAS-assoc_C"/>
</dbReference>
<keyword evidence="3" id="KW-0597">Phosphoprotein</keyword>
<dbReference type="SUPFAM" id="SSF55874">
    <property type="entry name" value="ATPase domain of HSP90 chaperone/DNA topoisomerase II/histidine kinase"/>
    <property type="match status" value="1"/>
</dbReference>
<dbReference type="AlphaFoldDB" id="A0A1G9ECF5"/>
<dbReference type="PROSITE" id="PS50113">
    <property type="entry name" value="PAC"/>
    <property type="match status" value="3"/>
</dbReference>
<evidence type="ECO:0000313" key="10">
    <source>
        <dbReference type="Proteomes" id="UP000198882"/>
    </source>
</evidence>
<evidence type="ECO:0000256" key="3">
    <source>
        <dbReference type="ARBA" id="ARBA00022553"/>
    </source>
</evidence>
<dbReference type="PANTHER" id="PTHR43304:SF1">
    <property type="entry name" value="PAC DOMAIN-CONTAINING PROTEIN"/>
    <property type="match status" value="1"/>
</dbReference>
<sequence length="910" mass="101858">MDTSATDEVLQVRIHQQEVVADLGQKALELDDLDELMHAASVAVAKTLGVEYCKVLELFPGGDEVLLRNGVGWREGLVGSATVPTDLDSQAGYTLISREPVVVDDLRTEERFSGPELLHDHDVVSGISVVIGSVEEPWGILGAHTTESREFTEHDANFVQSVANVLASAVENERAQNELEEMYGRISDAFFSLDEEWNFSYLNTSAHDLINPSGRELVGTNIWEAFPDAVGRKFESKYRHAMDRQETVAFEEYYPDPIDAWFEVRAYPSETGLSVYFRDITDRKVRERKLRQSERRYRTLAEQFPDGIVTMFDDDLRYTLAAGKAFEELPVDPDDLEGNRVRAVWEGEFGDSAETICRAALEGDERTAELEYAGRTWQIHVVPVTDGRGAVFAGIAIARDVTDRRARERDLRETKARLEAATEAGAVGTWVWDLAEDRMVTDATFADLFGVDPEAAGDGVDDEEIMSSIHAADRERIDEAVEEAIETGGSYEAEYRVRNADGDVRWVVSRGHVECDAEDDPETFLGAVTDITDRKRAERSLQDHRDQFETLFEVLPVGVEVADADGRLLEVNETAIDIWGEGPPETDAIEDYARHSGRWADTGEPVADDEWAMFRVLEGEELTEPHVYELENGNGDQRIVLAHGMPVRDESGSVRRGVVTLTDVTERREYQRRLEETVAKLEDSNQRLEQFAYAASHDLQEPLRMVSSYLQLLEKRYSDEFDSDAEEFLAFAVDGADRMREMIQGLLAYSRVETRGDPFEPVDLESVVTSAREQLRLQIEEEGAAIAVESLPQVQGDAGQLRQVFQNLLSNALTYSGDESPRVHVSAERAGTEWIVSVHDEGIGIEPGEQNRIFEVFERLHARDEYQGTGIGLALCQRIVERHGGTIWVDSEPGEGSTFSVTLPAARSET</sequence>
<dbReference type="FunFam" id="3.30.565.10:FF:000006">
    <property type="entry name" value="Sensor histidine kinase WalK"/>
    <property type="match status" value="1"/>
</dbReference>
<evidence type="ECO:0000259" key="8">
    <source>
        <dbReference type="PROSITE" id="PS50113"/>
    </source>
</evidence>
<dbReference type="Pfam" id="PF08448">
    <property type="entry name" value="PAS_4"/>
    <property type="match status" value="3"/>
</dbReference>
<dbReference type="Gene3D" id="2.10.70.100">
    <property type="match status" value="1"/>
</dbReference>
<dbReference type="EC" id="2.7.13.3" evidence="2"/>
<dbReference type="Pfam" id="PF00512">
    <property type="entry name" value="HisKA"/>
    <property type="match status" value="1"/>
</dbReference>
<dbReference type="InterPro" id="IPR003018">
    <property type="entry name" value="GAF"/>
</dbReference>
<proteinExistence type="predicted"/>
<dbReference type="PROSITE" id="PS50112">
    <property type="entry name" value="PAS"/>
    <property type="match status" value="2"/>
</dbReference>